<feature type="region of interest" description="Disordered" evidence="1">
    <location>
        <begin position="414"/>
        <end position="458"/>
    </location>
</feature>
<dbReference type="SUPFAM" id="SSF53474">
    <property type="entry name" value="alpha/beta-Hydrolases"/>
    <property type="match status" value="1"/>
</dbReference>
<evidence type="ECO:0000313" key="5">
    <source>
        <dbReference type="Proteomes" id="UP000762676"/>
    </source>
</evidence>
<dbReference type="PANTHER" id="PTHR11005">
    <property type="entry name" value="LYSOSOMAL ACID LIPASE-RELATED"/>
    <property type="match status" value="1"/>
</dbReference>
<feature type="signal peptide" evidence="2">
    <location>
        <begin position="1"/>
        <end position="18"/>
    </location>
</feature>
<dbReference type="AlphaFoldDB" id="A0AAV4HR63"/>
<keyword evidence="5" id="KW-1185">Reference proteome</keyword>
<proteinExistence type="predicted"/>
<dbReference type="InterPro" id="IPR006693">
    <property type="entry name" value="AB_hydrolase_lipase"/>
</dbReference>
<dbReference type="InterPro" id="IPR029058">
    <property type="entry name" value="AB_hydrolase_fold"/>
</dbReference>
<reference evidence="4 5" key="1">
    <citation type="journal article" date="2021" name="Elife">
        <title>Chloroplast acquisition without the gene transfer in kleptoplastic sea slugs, Plakobranchus ocellatus.</title>
        <authorList>
            <person name="Maeda T."/>
            <person name="Takahashi S."/>
            <person name="Yoshida T."/>
            <person name="Shimamura S."/>
            <person name="Takaki Y."/>
            <person name="Nagai Y."/>
            <person name="Toyoda A."/>
            <person name="Suzuki Y."/>
            <person name="Arimoto A."/>
            <person name="Ishii H."/>
            <person name="Satoh N."/>
            <person name="Nishiyama T."/>
            <person name="Hasebe M."/>
            <person name="Maruyama T."/>
            <person name="Minagawa J."/>
            <person name="Obokata J."/>
            <person name="Shigenobu S."/>
        </authorList>
    </citation>
    <scope>NUCLEOTIDE SEQUENCE [LARGE SCALE GENOMIC DNA]</scope>
</reference>
<evidence type="ECO:0000259" key="3">
    <source>
        <dbReference type="Pfam" id="PF04083"/>
    </source>
</evidence>
<dbReference type="GO" id="GO:0006629">
    <property type="term" value="P:lipid metabolic process"/>
    <property type="evidence" value="ECO:0007669"/>
    <property type="project" value="InterPro"/>
</dbReference>
<gene>
    <name evidence="4" type="ORF">ElyMa_004539200</name>
</gene>
<name>A0AAV4HR63_9GAST</name>
<dbReference type="Gene3D" id="3.40.50.1820">
    <property type="entry name" value="alpha/beta hydrolase"/>
    <property type="match status" value="1"/>
</dbReference>
<organism evidence="4 5">
    <name type="scientific">Elysia marginata</name>
    <dbReference type="NCBI Taxonomy" id="1093978"/>
    <lineage>
        <taxon>Eukaryota</taxon>
        <taxon>Metazoa</taxon>
        <taxon>Spiralia</taxon>
        <taxon>Lophotrochozoa</taxon>
        <taxon>Mollusca</taxon>
        <taxon>Gastropoda</taxon>
        <taxon>Heterobranchia</taxon>
        <taxon>Euthyneura</taxon>
        <taxon>Panpulmonata</taxon>
        <taxon>Sacoglossa</taxon>
        <taxon>Placobranchoidea</taxon>
        <taxon>Plakobranchidae</taxon>
        <taxon>Elysia</taxon>
    </lineage>
</organism>
<accession>A0AAV4HR63</accession>
<dbReference type="EMBL" id="BMAT01009160">
    <property type="protein sequence ID" value="GFR99872.1"/>
    <property type="molecule type" value="Genomic_DNA"/>
</dbReference>
<feature type="domain" description="Partial AB-hydrolase lipase" evidence="3">
    <location>
        <begin position="50"/>
        <end position="110"/>
    </location>
</feature>
<dbReference type="Pfam" id="PF04083">
    <property type="entry name" value="Abhydro_lipase"/>
    <property type="match status" value="1"/>
</dbReference>
<feature type="compositionally biased region" description="Basic residues" evidence="1">
    <location>
        <begin position="441"/>
        <end position="451"/>
    </location>
</feature>
<evidence type="ECO:0000256" key="2">
    <source>
        <dbReference type="SAM" id="SignalP"/>
    </source>
</evidence>
<protein>
    <submittedName>
        <fullName evidence="4">Lipase</fullName>
    </submittedName>
</protein>
<feature type="chain" id="PRO_5043786213" evidence="2">
    <location>
        <begin position="19"/>
        <end position="469"/>
    </location>
</feature>
<sequence length="469" mass="52839">MAKVILLCLILQVACVSAQFGWLMDILGLSKPTVKPKVITKQDEMRMEAPELITSKGYPCERHWVTTRDGYILELQRIPHGRHSNTTSDQRPVALLQHGTASSSKAWLLNSADKSLPFVLADAGVDVWLGNNRGNIYSKNHTFLSPSQYDEYGFWDFSWDEMAEYDLPAEINYILDITNNKQLYYVGHSQGSTIGFAKFSEHPYFCRKIKHFIALAPVAHVGHVTSGLRQLVPYTKQTKIFLDMFKGGEVESGSQMSKMMSNLLYNELSEDLSMQGLSFLMGKTNSRSIDKSRIDVYNAQLPSSTSAKLLLHWVQAVKTNQFQHFDYGTSDNQLEYNQPTPPLYYPSNITVPVAIFTGGKDALADPTDVSWLLTQINVTHHIDIPWYNHLSLILGSDVEYVIYPHLVPIITGQPWSPNPNHDKPGKGQGIDSQPQNSLKAPPRKHRTHRLRPPPVNRAPISALPKVLIF</sequence>
<comment type="caution">
    <text evidence="4">The sequence shown here is derived from an EMBL/GenBank/DDBJ whole genome shotgun (WGS) entry which is preliminary data.</text>
</comment>
<keyword evidence="2" id="KW-0732">Signal</keyword>
<evidence type="ECO:0000256" key="1">
    <source>
        <dbReference type="SAM" id="MobiDB-lite"/>
    </source>
</evidence>
<dbReference type="FunFam" id="3.40.50.1820:FF:000012">
    <property type="entry name" value="Lipase"/>
    <property type="match status" value="1"/>
</dbReference>
<dbReference type="Proteomes" id="UP000762676">
    <property type="component" value="Unassembled WGS sequence"/>
</dbReference>
<evidence type="ECO:0000313" key="4">
    <source>
        <dbReference type="EMBL" id="GFR99872.1"/>
    </source>
</evidence>